<reference evidence="2 3" key="1">
    <citation type="submission" date="2019-01" db="EMBL/GenBank/DDBJ databases">
        <title>Sequencing of cultivated peanut Arachis hypogaea provides insights into genome evolution and oil improvement.</title>
        <authorList>
            <person name="Chen X."/>
        </authorList>
    </citation>
    <scope>NUCLEOTIDE SEQUENCE [LARGE SCALE GENOMIC DNA]</scope>
    <source>
        <strain evidence="3">cv. Fuhuasheng</strain>
        <tissue evidence="2">Leaves</tissue>
    </source>
</reference>
<organism evidence="2 3">
    <name type="scientific">Arachis hypogaea</name>
    <name type="common">Peanut</name>
    <dbReference type="NCBI Taxonomy" id="3818"/>
    <lineage>
        <taxon>Eukaryota</taxon>
        <taxon>Viridiplantae</taxon>
        <taxon>Streptophyta</taxon>
        <taxon>Embryophyta</taxon>
        <taxon>Tracheophyta</taxon>
        <taxon>Spermatophyta</taxon>
        <taxon>Magnoliopsida</taxon>
        <taxon>eudicotyledons</taxon>
        <taxon>Gunneridae</taxon>
        <taxon>Pentapetalae</taxon>
        <taxon>rosids</taxon>
        <taxon>fabids</taxon>
        <taxon>Fabales</taxon>
        <taxon>Fabaceae</taxon>
        <taxon>Papilionoideae</taxon>
        <taxon>50 kb inversion clade</taxon>
        <taxon>dalbergioids sensu lato</taxon>
        <taxon>Dalbergieae</taxon>
        <taxon>Pterocarpus clade</taxon>
        <taxon>Arachis</taxon>
    </lineage>
</organism>
<proteinExistence type="predicted"/>
<sequence length="130" mass="14930">MNSITFYELAKSKTHTFYFLVGEVTVTLKYVTHILGQLVNGEPMTSRMDNNHSFLVENCLAIFGRQSGPHDHTLEKVNLAWVRQCRDTEPLDTQKSIERYIWTHILCLLEAVVTLDKLTSFANSNFLPLL</sequence>
<name>A0A445BMB8_ARAHY</name>
<dbReference type="AlphaFoldDB" id="A0A445BMB8"/>
<dbReference type="InterPro" id="IPR019557">
    <property type="entry name" value="AminoTfrase-like_pln_mobile"/>
</dbReference>
<gene>
    <name evidence="2" type="ORF">Ahy_A09g045415</name>
</gene>
<evidence type="ECO:0000313" key="3">
    <source>
        <dbReference type="Proteomes" id="UP000289738"/>
    </source>
</evidence>
<dbReference type="EMBL" id="SDMP01000009">
    <property type="protein sequence ID" value="RYR39812.1"/>
    <property type="molecule type" value="Genomic_DNA"/>
</dbReference>
<evidence type="ECO:0000313" key="2">
    <source>
        <dbReference type="EMBL" id="RYR39812.1"/>
    </source>
</evidence>
<dbReference type="Proteomes" id="UP000289738">
    <property type="component" value="Chromosome A09"/>
</dbReference>
<protein>
    <recommendedName>
        <fullName evidence="1">Aminotransferase-like plant mobile domain-containing protein</fullName>
    </recommendedName>
</protein>
<keyword evidence="3" id="KW-1185">Reference proteome</keyword>
<comment type="caution">
    <text evidence="2">The sequence shown here is derived from an EMBL/GenBank/DDBJ whole genome shotgun (WGS) entry which is preliminary data.</text>
</comment>
<dbReference type="Pfam" id="PF10536">
    <property type="entry name" value="PMD"/>
    <property type="match status" value="1"/>
</dbReference>
<evidence type="ECO:0000259" key="1">
    <source>
        <dbReference type="Pfam" id="PF10536"/>
    </source>
</evidence>
<accession>A0A445BMB8</accession>
<feature type="domain" description="Aminotransferase-like plant mobile" evidence="1">
    <location>
        <begin position="12"/>
        <end position="93"/>
    </location>
</feature>